<reference evidence="2" key="2">
    <citation type="submission" date="2025-08" db="UniProtKB">
        <authorList>
            <consortium name="RefSeq"/>
        </authorList>
    </citation>
    <scope>IDENTIFICATION</scope>
    <source>
        <tissue evidence="2">Leaf</tissue>
    </source>
</reference>
<evidence type="ECO:0000313" key="1">
    <source>
        <dbReference type="Proteomes" id="UP000790787"/>
    </source>
</evidence>
<sequence length="442" mass="50616">MGNGKKRRATAHKAYIPFSTYVSRYGVRTTWDTLNYFPIIYTTSFPTFFRHKTTSFPCFNPLHILYLVILVSCKTTTTKEKTMALQNAQQNKDMNLILSSDAKPRLKWTPDLHQRFVDAVAQLGGPEKATPKSLMRVMNIHGLTLYHLKSHLQKYRLGKSQATDQSFDANKQEGKLKLFAIVPEDRKENEISRGLNQRTYFDAEFREPQSDKLSLDNCDGAQNQMNESWKIARALQMQMEVQRKLHQQIEVQRHLQLRMEAQGKYLQSVLKKAQETLAGYDTSSVGVELAKAELSQLVSMVNMGCCPTSPLSAITEIDGSISKDTERKQLNGEILCSLESSLTSSESSGWKEDQNNTRNTNTSIALSLNPETKEKKRRRNNICDDICVEQPSRKRCHNQRSENLAKIEFLETIDLNKCPNEYKHGPKVIDLNNKEVEQFQRL</sequence>
<name>A0AC58TI82_TOBAC</name>
<dbReference type="RefSeq" id="XP_075096942.1">
    <property type="nucleotide sequence ID" value="XM_075240841.1"/>
</dbReference>
<dbReference type="Proteomes" id="UP000790787">
    <property type="component" value="Chromosome 20"/>
</dbReference>
<reference evidence="1" key="1">
    <citation type="journal article" date="2014" name="Nat. Commun.">
        <title>The tobacco genome sequence and its comparison with those of tomato and potato.</title>
        <authorList>
            <person name="Sierro N."/>
            <person name="Battey J.N."/>
            <person name="Ouadi S."/>
            <person name="Bakaher N."/>
            <person name="Bovet L."/>
            <person name="Willig A."/>
            <person name="Goepfert S."/>
            <person name="Peitsch M.C."/>
            <person name="Ivanov N.V."/>
        </authorList>
    </citation>
    <scope>NUCLEOTIDE SEQUENCE [LARGE SCALE GENOMIC DNA]</scope>
</reference>
<accession>A0AC58TI82</accession>
<evidence type="ECO:0000313" key="2">
    <source>
        <dbReference type="RefSeq" id="XP_075096942.1"/>
    </source>
</evidence>
<organism evidence="1 2">
    <name type="scientific">Nicotiana tabacum</name>
    <name type="common">Common tobacco</name>
    <dbReference type="NCBI Taxonomy" id="4097"/>
    <lineage>
        <taxon>Eukaryota</taxon>
        <taxon>Viridiplantae</taxon>
        <taxon>Streptophyta</taxon>
        <taxon>Embryophyta</taxon>
        <taxon>Tracheophyta</taxon>
        <taxon>Spermatophyta</taxon>
        <taxon>Magnoliopsida</taxon>
        <taxon>eudicotyledons</taxon>
        <taxon>Gunneridae</taxon>
        <taxon>Pentapetalae</taxon>
        <taxon>asterids</taxon>
        <taxon>lamiids</taxon>
        <taxon>Solanales</taxon>
        <taxon>Solanaceae</taxon>
        <taxon>Nicotianoideae</taxon>
        <taxon>Nicotianeae</taxon>
        <taxon>Nicotiana</taxon>
    </lineage>
</organism>
<protein>
    <submittedName>
        <fullName evidence="2">Myb family transcription factor PHL8 isoform X1</fullName>
    </submittedName>
</protein>
<keyword evidence="1" id="KW-1185">Reference proteome</keyword>
<proteinExistence type="predicted"/>
<gene>
    <name evidence="2" type="primary">LOC107812672</name>
</gene>